<evidence type="ECO:0000256" key="8">
    <source>
        <dbReference type="SAM" id="Phobius"/>
    </source>
</evidence>
<name>A0ABQ4N6H0_9BACL</name>
<comment type="subcellular location">
    <subcellularLocation>
        <location evidence="1">Membrane</location>
        <topology evidence="1">Multi-pass membrane protein</topology>
    </subcellularLocation>
</comment>
<evidence type="ECO:0000313" key="9">
    <source>
        <dbReference type="EMBL" id="GIQ63747.1"/>
    </source>
</evidence>
<dbReference type="Pfam" id="PF03845">
    <property type="entry name" value="Spore_permease"/>
    <property type="match status" value="1"/>
</dbReference>
<comment type="caution">
    <text evidence="9">The sequence shown here is derived from an EMBL/GenBank/DDBJ whole genome shotgun (WGS) entry which is preliminary data.</text>
</comment>
<keyword evidence="10" id="KW-1185">Reference proteome</keyword>
<feature type="transmembrane region" description="Helical" evidence="8">
    <location>
        <begin position="108"/>
        <end position="127"/>
    </location>
</feature>
<evidence type="ECO:0000313" key="10">
    <source>
        <dbReference type="Proteomes" id="UP000680304"/>
    </source>
</evidence>
<organism evidence="9 10">
    <name type="scientific">Paenibacillus cisolokensis</name>
    <dbReference type="NCBI Taxonomy" id="1658519"/>
    <lineage>
        <taxon>Bacteria</taxon>
        <taxon>Bacillati</taxon>
        <taxon>Bacillota</taxon>
        <taxon>Bacilli</taxon>
        <taxon>Bacillales</taxon>
        <taxon>Paenibacillaceae</taxon>
        <taxon>Paenibacillus</taxon>
    </lineage>
</organism>
<feature type="transmembrane region" description="Helical" evidence="8">
    <location>
        <begin position="133"/>
        <end position="156"/>
    </location>
</feature>
<dbReference type="Proteomes" id="UP000680304">
    <property type="component" value="Unassembled WGS sequence"/>
</dbReference>
<feature type="transmembrane region" description="Helical" evidence="8">
    <location>
        <begin position="20"/>
        <end position="43"/>
    </location>
</feature>
<evidence type="ECO:0000256" key="7">
    <source>
        <dbReference type="ARBA" id="ARBA00023136"/>
    </source>
</evidence>
<gene>
    <name evidence="9" type="ORF">PACILC2_23150</name>
</gene>
<evidence type="ECO:0000256" key="6">
    <source>
        <dbReference type="ARBA" id="ARBA00022989"/>
    </source>
</evidence>
<evidence type="ECO:0000256" key="3">
    <source>
        <dbReference type="ARBA" id="ARBA00022448"/>
    </source>
</evidence>
<keyword evidence="3" id="KW-0813">Transport</keyword>
<protein>
    <submittedName>
        <fullName evidence="9">Uncharacterized protein</fullName>
    </submittedName>
</protein>
<dbReference type="EMBL" id="BOVJ01000069">
    <property type="protein sequence ID" value="GIQ63747.1"/>
    <property type="molecule type" value="Genomic_DNA"/>
</dbReference>
<keyword evidence="4" id="KW-0309">Germination</keyword>
<dbReference type="PANTHER" id="PTHR34975">
    <property type="entry name" value="SPORE GERMINATION PROTEIN A2"/>
    <property type="match status" value="1"/>
</dbReference>
<evidence type="ECO:0000256" key="2">
    <source>
        <dbReference type="ARBA" id="ARBA00007998"/>
    </source>
</evidence>
<reference evidence="9 10" key="1">
    <citation type="submission" date="2021-04" db="EMBL/GenBank/DDBJ databases">
        <title>Draft genome sequence of Paenibacillus cisolokensis, LC2-13A.</title>
        <authorList>
            <person name="Uke A."/>
            <person name="Chhe C."/>
            <person name="Baramee S."/>
            <person name="Kosugi A."/>
        </authorList>
    </citation>
    <scope>NUCLEOTIDE SEQUENCE [LARGE SCALE GENOMIC DNA]</scope>
    <source>
        <strain evidence="9 10">LC2-13A</strain>
    </source>
</reference>
<accession>A0ABQ4N6H0</accession>
<keyword evidence="5 8" id="KW-0812">Transmembrane</keyword>
<dbReference type="PANTHER" id="PTHR34975:SF2">
    <property type="entry name" value="SPORE GERMINATION PROTEIN A2"/>
    <property type="match status" value="1"/>
</dbReference>
<keyword evidence="6 8" id="KW-1133">Transmembrane helix</keyword>
<comment type="similarity">
    <text evidence="2">Belongs to the amino acid-polyamine-organocation (APC) superfamily. Spore germination protein (SGP) (TC 2.A.3.9) family.</text>
</comment>
<dbReference type="InterPro" id="IPR004761">
    <property type="entry name" value="Spore_GerAB"/>
</dbReference>
<evidence type="ECO:0000256" key="5">
    <source>
        <dbReference type="ARBA" id="ARBA00022692"/>
    </source>
</evidence>
<feature type="transmembrane region" description="Helical" evidence="8">
    <location>
        <begin position="72"/>
        <end position="92"/>
    </location>
</feature>
<keyword evidence="7 8" id="KW-0472">Membrane</keyword>
<proteinExistence type="inferred from homology"/>
<sequence>MLTMVIPAMSKPQSALRVSIRGILITGTLYVAIVIASVSVFGAEETKKLLWPTLELAKATSLPANILERLDAAFLAVWVTAVFTTLFSSYYFTIRSISQLFRLTDHRMLSYFVLPIVFILAMLPRNILEMYDIIQIVGRIGLLITIAYPGALLLIAMMRRKRGDTA</sequence>
<evidence type="ECO:0000256" key="4">
    <source>
        <dbReference type="ARBA" id="ARBA00022544"/>
    </source>
</evidence>
<evidence type="ECO:0000256" key="1">
    <source>
        <dbReference type="ARBA" id="ARBA00004141"/>
    </source>
</evidence>